<sequence>MCSHLSDVSPLPSPQQEKRLENIMAAEILIWDMTKGNEQVGYWLWCGINHNVDDAVNNVANHMQHVPAIDGKIVGMISIADVVHAVEQQGALK</sequence>
<protein>
    <recommendedName>
        <fullName evidence="3">CBS domain-containing protein</fullName>
    </recommendedName>
</protein>
<evidence type="ECO:0000313" key="1">
    <source>
        <dbReference type="EMBL" id="GKV29927.1"/>
    </source>
</evidence>
<proteinExistence type="predicted"/>
<dbReference type="Proteomes" id="UP001054252">
    <property type="component" value="Unassembled WGS sequence"/>
</dbReference>
<dbReference type="EMBL" id="BPVZ01000084">
    <property type="protein sequence ID" value="GKV29927.1"/>
    <property type="molecule type" value="Genomic_DNA"/>
</dbReference>
<dbReference type="AlphaFoldDB" id="A0AAV5KYK8"/>
<reference evidence="1 2" key="1">
    <citation type="journal article" date="2021" name="Commun. Biol.">
        <title>The genome of Shorea leprosula (Dipterocarpaceae) highlights the ecological relevance of drought in aseasonal tropical rainforests.</title>
        <authorList>
            <person name="Ng K.K.S."/>
            <person name="Kobayashi M.J."/>
            <person name="Fawcett J.A."/>
            <person name="Hatakeyama M."/>
            <person name="Paape T."/>
            <person name="Ng C.H."/>
            <person name="Ang C.C."/>
            <person name="Tnah L.H."/>
            <person name="Lee C.T."/>
            <person name="Nishiyama T."/>
            <person name="Sese J."/>
            <person name="O'Brien M.J."/>
            <person name="Copetti D."/>
            <person name="Mohd Noor M.I."/>
            <person name="Ong R.C."/>
            <person name="Putra M."/>
            <person name="Sireger I.Z."/>
            <person name="Indrioko S."/>
            <person name="Kosugi Y."/>
            <person name="Izuno A."/>
            <person name="Isagi Y."/>
            <person name="Lee S.L."/>
            <person name="Shimizu K.K."/>
        </authorList>
    </citation>
    <scope>NUCLEOTIDE SEQUENCE [LARGE SCALE GENOMIC DNA]</scope>
    <source>
        <strain evidence="1">214</strain>
    </source>
</reference>
<accession>A0AAV5KYK8</accession>
<organism evidence="1 2">
    <name type="scientific">Rubroshorea leprosula</name>
    <dbReference type="NCBI Taxonomy" id="152421"/>
    <lineage>
        <taxon>Eukaryota</taxon>
        <taxon>Viridiplantae</taxon>
        <taxon>Streptophyta</taxon>
        <taxon>Embryophyta</taxon>
        <taxon>Tracheophyta</taxon>
        <taxon>Spermatophyta</taxon>
        <taxon>Magnoliopsida</taxon>
        <taxon>eudicotyledons</taxon>
        <taxon>Gunneridae</taxon>
        <taxon>Pentapetalae</taxon>
        <taxon>rosids</taxon>
        <taxon>malvids</taxon>
        <taxon>Malvales</taxon>
        <taxon>Dipterocarpaceae</taxon>
        <taxon>Rubroshorea</taxon>
    </lineage>
</organism>
<evidence type="ECO:0000313" key="2">
    <source>
        <dbReference type="Proteomes" id="UP001054252"/>
    </source>
</evidence>
<gene>
    <name evidence="1" type="ORF">SLEP1_g38800</name>
</gene>
<comment type="caution">
    <text evidence="1">The sequence shown here is derived from an EMBL/GenBank/DDBJ whole genome shotgun (WGS) entry which is preliminary data.</text>
</comment>
<keyword evidence="2" id="KW-1185">Reference proteome</keyword>
<name>A0AAV5KYK8_9ROSI</name>
<evidence type="ECO:0008006" key="3">
    <source>
        <dbReference type="Google" id="ProtNLM"/>
    </source>
</evidence>